<dbReference type="Proteomes" id="UP001642409">
    <property type="component" value="Unassembled WGS sequence"/>
</dbReference>
<keyword evidence="3" id="KW-1185">Reference proteome</keyword>
<protein>
    <submittedName>
        <fullName evidence="2">Hypothetical_protein</fullName>
    </submittedName>
</protein>
<dbReference type="EMBL" id="CAXDID020000195">
    <property type="protein sequence ID" value="CAL6053220.1"/>
    <property type="molecule type" value="Genomic_DNA"/>
</dbReference>
<evidence type="ECO:0000313" key="2">
    <source>
        <dbReference type="EMBL" id="CAL6053220.1"/>
    </source>
</evidence>
<evidence type="ECO:0000313" key="3">
    <source>
        <dbReference type="Proteomes" id="UP001642409"/>
    </source>
</evidence>
<dbReference type="EMBL" id="CATOUU010001050">
    <property type="protein sequence ID" value="CAI9968910.1"/>
    <property type="molecule type" value="Genomic_DNA"/>
</dbReference>
<dbReference type="AlphaFoldDB" id="A0AA86R246"/>
<accession>A0AA86R246</accession>
<proteinExistence type="predicted"/>
<sequence>MNWKKPGGQFLVKSGTRLDLVIPALAKTGTKLENPAPQQPQYKCPYSSCKQIMHDTKGIEQHLQRAMKSTNSLTKEAHTVKDVYTPQFYVLHCNSKVIDDTWLKYHTNTANLPPTRFTPMNTRIPDVIIRGDRQNVRVWK</sequence>
<name>A0AA86R246_9EUKA</name>
<reference evidence="1" key="1">
    <citation type="submission" date="2023-06" db="EMBL/GenBank/DDBJ databases">
        <authorList>
            <person name="Kurt Z."/>
        </authorList>
    </citation>
    <scope>NUCLEOTIDE SEQUENCE</scope>
</reference>
<evidence type="ECO:0000313" key="1">
    <source>
        <dbReference type="EMBL" id="CAI9968910.1"/>
    </source>
</evidence>
<gene>
    <name evidence="2" type="ORF">HINF_LOCUS45231</name>
    <name evidence="1" type="ORF">HINF_LOCUS56555</name>
</gene>
<comment type="caution">
    <text evidence="1">The sequence shown here is derived from an EMBL/GenBank/DDBJ whole genome shotgun (WGS) entry which is preliminary data.</text>
</comment>
<reference evidence="2 3" key="2">
    <citation type="submission" date="2024-07" db="EMBL/GenBank/DDBJ databases">
        <authorList>
            <person name="Akdeniz Z."/>
        </authorList>
    </citation>
    <scope>NUCLEOTIDE SEQUENCE [LARGE SCALE GENOMIC DNA]</scope>
</reference>
<organism evidence="1">
    <name type="scientific">Hexamita inflata</name>
    <dbReference type="NCBI Taxonomy" id="28002"/>
    <lineage>
        <taxon>Eukaryota</taxon>
        <taxon>Metamonada</taxon>
        <taxon>Diplomonadida</taxon>
        <taxon>Hexamitidae</taxon>
        <taxon>Hexamitinae</taxon>
        <taxon>Hexamita</taxon>
    </lineage>
</organism>